<dbReference type="InterPro" id="IPR003439">
    <property type="entry name" value="ABC_transporter-like_ATP-bd"/>
</dbReference>
<dbReference type="InterPro" id="IPR017871">
    <property type="entry name" value="ABC_transporter-like_CS"/>
</dbReference>
<feature type="domain" description="ABC transporter" evidence="12">
    <location>
        <begin position="474"/>
        <end position="706"/>
    </location>
</feature>
<dbReference type="Gene3D" id="3.90.70.10">
    <property type="entry name" value="Cysteine proteinases"/>
    <property type="match status" value="1"/>
</dbReference>
<dbReference type="PROSITE" id="PS50893">
    <property type="entry name" value="ABC_TRANSPORTER_2"/>
    <property type="match status" value="1"/>
</dbReference>
<feature type="transmembrane region" description="Helical" evidence="11">
    <location>
        <begin position="300"/>
        <end position="319"/>
    </location>
</feature>
<feature type="domain" description="ABC transmembrane type-1" evidence="13">
    <location>
        <begin position="163"/>
        <end position="444"/>
    </location>
</feature>
<dbReference type="InterPro" id="IPR039421">
    <property type="entry name" value="Type_1_exporter"/>
</dbReference>
<dbReference type="PROSITE" id="PS50990">
    <property type="entry name" value="PEPTIDASE_C39"/>
    <property type="match status" value="1"/>
</dbReference>
<keyword evidence="3" id="KW-0547">Nucleotide-binding</keyword>
<keyword evidence="4" id="KW-0788">Thiol protease</keyword>
<dbReference type="Pfam" id="PF03412">
    <property type="entry name" value="Peptidase_C39"/>
    <property type="match status" value="1"/>
</dbReference>
<dbReference type="CDD" id="cd18779">
    <property type="entry name" value="ABC_6TM_T1SS_like"/>
    <property type="match status" value="1"/>
</dbReference>
<evidence type="ECO:0000256" key="4">
    <source>
        <dbReference type="ARBA" id="ARBA00022807"/>
    </source>
</evidence>
<dbReference type="Gene3D" id="3.40.50.300">
    <property type="entry name" value="P-loop containing nucleotide triphosphate hydrolases"/>
    <property type="match status" value="1"/>
</dbReference>
<feature type="domain" description="Peptidase C39" evidence="14">
    <location>
        <begin position="11"/>
        <end position="130"/>
    </location>
</feature>
<keyword evidence="2 11" id="KW-0812">Transmembrane</keyword>
<keyword evidence="8 11" id="KW-0472">Membrane</keyword>
<evidence type="ECO:0000313" key="16">
    <source>
        <dbReference type="Proteomes" id="UP001500630"/>
    </source>
</evidence>
<keyword evidence="6" id="KW-0653">Protein transport</keyword>
<evidence type="ECO:0000256" key="1">
    <source>
        <dbReference type="ARBA" id="ARBA00004651"/>
    </source>
</evidence>
<evidence type="ECO:0000259" key="12">
    <source>
        <dbReference type="PROSITE" id="PS50893"/>
    </source>
</evidence>
<comment type="subcellular location">
    <subcellularLocation>
        <location evidence="1">Cell membrane</location>
        <topology evidence="1">Multi-pass membrane protein</topology>
    </subcellularLocation>
</comment>
<gene>
    <name evidence="15" type="ORF">GCM10022419_108460</name>
</gene>
<keyword evidence="6" id="KW-0813">Transport</keyword>
<keyword evidence="4" id="KW-0645">Protease</keyword>
<keyword evidence="9" id="KW-0080">Bacteriocin transport</keyword>
<feature type="compositionally biased region" description="Basic and acidic residues" evidence="10">
    <location>
        <begin position="752"/>
        <end position="762"/>
    </location>
</feature>
<proteinExistence type="predicted"/>
<evidence type="ECO:0000256" key="3">
    <source>
        <dbReference type="ARBA" id="ARBA00022741"/>
    </source>
</evidence>
<dbReference type="InterPro" id="IPR036640">
    <property type="entry name" value="ABC1_TM_sf"/>
</dbReference>
<accession>A0ABP6ZDM0</accession>
<evidence type="ECO:0000256" key="8">
    <source>
        <dbReference type="ARBA" id="ARBA00023136"/>
    </source>
</evidence>
<dbReference type="InterPro" id="IPR003593">
    <property type="entry name" value="AAA+_ATPase"/>
</dbReference>
<feature type="transmembrane region" description="Helical" evidence="11">
    <location>
        <begin position="271"/>
        <end position="294"/>
    </location>
</feature>
<name>A0ABP6ZDM0_9ACTN</name>
<keyword evidence="4" id="KW-0378">Hydrolase</keyword>
<keyword evidence="5" id="KW-0067">ATP-binding</keyword>
<evidence type="ECO:0000256" key="9">
    <source>
        <dbReference type="ARBA" id="ARBA00043264"/>
    </source>
</evidence>
<dbReference type="InterPro" id="IPR027417">
    <property type="entry name" value="P-loop_NTPase"/>
</dbReference>
<dbReference type="Proteomes" id="UP001500630">
    <property type="component" value="Unassembled WGS sequence"/>
</dbReference>
<evidence type="ECO:0000256" key="10">
    <source>
        <dbReference type="SAM" id="MobiDB-lite"/>
    </source>
</evidence>
<dbReference type="Gene3D" id="1.20.1560.10">
    <property type="entry name" value="ABC transporter type 1, transmembrane domain"/>
    <property type="match status" value="1"/>
</dbReference>
<evidence type="ECO:0000313" key="15">
    <source>
        <dbReference type="EMBL" id="GAA3605943.1"/>
    </source>
</evidence>
<evidence type="ECO:0000256" key="2">
    <source>
        <dbReference type="ARBA" id="ARBA00022692"/>
    </source>
</evidence>
<feature type="transmembrane region" description="Helical" evidence="11">
    <location>
        <begin position="387"/>
        <end position="409"/>
    </location>
</feature>
<dbReference type="RefSeq" id="WP_345574537.1">
    <property type="nucleotide sequence ID" value="NZ_BAABDQ010000041.1"/>
</dbReference>
<dbReference type="SUPFAM" id="SSF52540">
    <property type="entry name" value="P-loop containing nucleoside triphosphate hydrolases"/>
    <property type="match status" value="1"/>
</dbReference>
<feature type="transmembrane region" description="Helical" evidence="11">
    <location>
        <begin position="197"/>
        <end position="219"/>
    </location>
</feature>
<comment type="caution">
    <text evidence="15">The sequence shown here is derived from an EMBL/GenBank/DDBJ whole genome shotgun (WGS) entry which is preliminary data.</text>
</comment>
<sequence>MRRARVPVLRQNTMADCGAACLAMVLGHHGRRASVREVAADVQVSRDGLTAFAIVEAAKSYGLRAKAFSIAPERLGSVPGPFVVHWEFNHFLVVERWRPEAVEVVDPASGRRRLTPEEFDLGFTGVVLAFEPGPDFSVQGPERRPWRANLLRALLIRHRGLLIQALLASLLLQVAALVLPLLSGLVVDEVLPGGDRYLLRVLIVGLPIVVLVQAILNYLRTAVLLMLRARADTEFTGGVIGRLFAVPYGYFTLRGTSDLVMSTQSAASLRAMLSGQVLSALLDGPLAVVLMSLVLAGDPALGGCLAAMATIQVVLLLLTRRRIADLTGRGLTAAATTQGHLIESLRGIESIKASSSERRAVERWSAMFTAQMNADLRLGLTRGLLDAALSGIRILAPALLLLVGAGRVLDGGLSLGTMLALNALAVSALTPLTSLLTSLQELQEAGAHVERLADIVEAEPERSGGARPRLRGEVALSGIGFRFDPRSPWTLRGVTLRIDPGQKVALVGSSGSGKSTLGRILLGLYEPVEGEVRYDGTSARDMDPGWLRGRFGVVTQDPHLFTGTIRENIALAVPGAALERIVAAARLAHVHDDIMAMPMGYETMLTEGGGLSGGQRQRIALARALLPEPRILLLDEATSHLDTVAEAAIEHNLAALPLTRVVIAHRLSTVRDADQILVIEGGQVAERGTHDELMRSGGRYAALSDQVAFVEDQDPVEEFAAQGADDPFADGVHPWRSRQRGDQPQPFSCEDLPERRGEERVSVVDQEP</sequence>
<dbReference type="InterPro" id="IPR005074">
    <property type="entry name" value="Peptidase_C39"/>
</dbReference>
<evidence type="ECO:0000256" key="6">
    <source>
        <dbReference type="ARBA" id="ARBA00022927"/>
    </source>
</evidence>
<evidence type="ECO:0000259" key="13">
    <source>
        <dbReference type="PROSITE" id="PS50929"/>
    </source>
</evidence>
<evidence type="ECO:0000256" key="11">
    <source>
        <dbReference type="SAM" id="Phobius"/>
    </source>
</evidence>
<feature type="region of interest" description="Disordered" evidence="10">
    <location>
        <begin position="724"/>
        <end position="768"/>
    </location>
</feature>
<keyword evidence="16" id="KW-1185">Reference proteome</keyword>
<dbReference type="PROSITE" id="PS00211">
    <property type="entry name" value="ABC_TRANSPORTER_1"/>
    <property type="match status" value="1"/>
</dbReference>
<dbReference type="PANTHER" id="PTHR24221:SF654">
    <property type="entry name" value="ATP-BINDING CASSETTE SUB-FAMILY B MEMBER 6"/>
    <property type="match status" value="1"/>
</dbReference>
<dbReference type="SUPFAM" id="SSF90123">
    <property type="entry name" value="ABC transporter transmembrane region"/>
    <property type="match status" value="1"/>
</dbReference>
<dbReference type="PROSITE" id="PS50929">
    <property type="entry name" value="ABC_TM1F"/>
    <property type="match status" value="1"/>
</dbReference>
<evidence type="ECO:0000256" key="7">
    <source>
        <dbReference type="ARBA" id="ARBA00022989"/>
    </source>
</evidence>
<dbReference type="Pfam" id="PF00664">
    <property type="entry name" value="ABC_membrane"/>
    <property type="match status" value="1"/>
</dbReference>
<evidence type="ECO:0000256" key="5">
    <source>
        <dbReference type="ARBA" id="ARBA00022840"/>
    </source>
</evidence>
<evidence type="ECO:0000259" key="14">
    <source>
        <dbReference type="PROSITE" id="PS50990"/>
    </source>
</evidence>
<dbReference type="EMBL" id="BAABDQ010000041">
    <property type="protein sequence ID" value="GAA3605943.1"/>
    <property type="molecule type" value="Genomic_DNA"/>
</dbReference>
<protein>
    <submittedName>
        <fullName evidence="15">NHLP family bacteriocin export ABC transporter peptidase/permease/ATPase subunit</fullName>
    </submittedName>
</protein>
<feature type="transmembrane region" description="Helical" evidence="11">
    <location>
        <begin position="161"/>
        <end position="185"/>
    </location>
</feature>
<dbReference type="InterPro" id="IPR011527">
    <property type="entry name" value="ABC1_TM_dom"/>
</dbReference>
<keyword evidence="7 11" id="KW-1133">Transmembrane helix</keyword>
<dbReference type="SMART" id="SM00382">
    <property type="entry name" value="AAA"/>
    <property type="match status" value="1"/>
</dbReference>
<dbReference type="PANTHER" id="PTHR24221">
    <property type="entry name" value="ATP-BINDING CASSETTE SUB-FAMILY B"/>
    <property type="match status" value="1"/>
</dbReference>
<reference evidence="16" key="1">
    <citation type="journal article" date="2019" name="Int. J. Syst. Evol. Microbiol.">
        <title>The Global Catalogue of Microorganisms (GCM) 10K type strain sequencing project: providing services to taxonomists for standard genome sequencing and annotation.</title>
        <authorList>
            <consortium name="The Broad Institute Genomics Platform"/>
            <consortium name="The Broad Institute Genome Sequencing Center for Infectious Disease"/>
            <person name="Wu L."/>
            <person name="Ma J."/>
        </authorList>
    </citation>
    <scope>NUCLEOTIDE SEQUENCE [LARGE SCALE GENOMIC DNA]</scope>
    <source>
        <strain evidence="16">JCM 17326</strain>
    </source>
</reference>
<organism evidence="15 16">
    <name type="scientific">Nonomuraea rosea</name>
    <dbReference type="NCBI Taxonomy" id="638574"/>
    <lineage>
        <taxon>Bacteria</taxon>
        <taxon>Bacillati</taxon>
        <taxon>Actinomycetota</taxon>
        <taxon>Actinomycetes</taxon>
        <taxon>Streptosporangiales</taxon>
        <taxon>Streptosporangiaceae</taxon>
        <taxon>Nonomuraea</taxon>
    </lineage>
</organism>
<dbReference type="Pfam" id="PF00005">
    <property type="entry name" value="ABC_tran"/>
    <property type="match status" value="1"/>
</dbReference>